<reference evidence="2 3" key="1">
    <citation type="submission" date="2016-10" db="EMBL/GenBank/DDBJ databases">
        <authorList>
            <person name="de Groot N.N."/>
        </authorList>
    </citation>
    <scope>NUCLEOTIDE SEQUENCE [LARGE SCALE GENOMIC DNA]</scope>
    <source>
        <strain evidence="2 3">DSM 21668</strain>
    </source>
</reference>
<feature type="transmembrane region" description="Helical" evidence="1">
    <location>
        <begin position="53"/>
        <end position="80"/>
    </location>
</feature>
<dbReference type="AlphaFoldDB" id="A0A1G9PVD5"/>
<proteinExistence type="predicted"/>
<gene>
    <name evidence="2" type="ORF">SAMN04488090_2339</name>
</gene>
<name>A0A1G9PVD5_9BACT</name>
<dbReference type="OrthoDB" id="9790326at2"/>
<dbReference type="RefSeq" id="WP_093202029.1">
    <property type="nucleotide sequence ID" value="NZ_FNGS01000004.1"/>
</dbReference>
<dbReference type="STRING" id="563176.SAMN04488090_2339"/>
<dbReference type="InterPro" id="IPR009325">
    <property type="entry name" value="DUF983"/>
</dbReference>
<protein>
    <submittedName>
        <fullName evidence="2">Uncharacterized conserved protein, DUF983 family</fullName>
    </submittedName>
</protein>
<dbReference type="EMBL" id="FNGS01000004">
    <property type="protein sequence ID" value="SDM02714.1"/>
    <property type="molecule type" value="Genomic_DNA"/>
</dbReference>
<keyword evidence="1" id="KW-0472">Membrane</keyword>
<dbReference type="Pfam" id="PF06170">
    <property type="entry name" value="DUF983"/>
    <property type="match status" value="1"/>
</dbReference>
<accession>A0A1G9PVD5</accession>
<organism evidence="2 3">
    <name type="scientific">Siphonobacter aquaeclarae</name>
    <dbReference type="NCBI Taxonomy" id="563176"/>
    <lineage>
        <taxon>Bacteria</taxon>
        <taxon>Pseudomonadati</taxon>
        <taxon>Bacteroidota</taxon>
        <taxon>Cytophagia</taxon>
        <taxon>Cytophagales</taxon>
        <taxon>Cytophagaceae</taxon>
        <taxon>Siphonobacter</taxon>
    </lineage>
</organism>
<keyword evidence="1" id="KW-1133">Transmembrane helix</keyword>
<evidence type="ECO:0000313" key="2">
    <source>
        <dbReference type="EMBL" id="SDM02714.1"/>
    </source>
</evidence>
<feature type="transmembrane region" description="Helical" evidence="1">
    <location>
        <begin position="86"/>
        <end position="104"/>
    </location>
</feature>
<keyword evidence="3" id="KW-1185">Reference proteome</keyword>
<evidence type="ECO:0000313" key="3">
    <source>
        <dbReference type="Proteomes" id="UP000198901"/>
    </source>
</evidence>
<dbReference type="Proteomes" id="UP000198901">
    <property type="component" value="Unassembled WGS sequence"/>
</dbReference>
<evidence type="ECO:0000256" key="1">
    <source>
        <dbReference type="SAM" id="Phobius"/>
    </source>
</evidence>
<keyword evidence="1" id="KW-0812">Transmembrane</keyword>
<sequence>MGRSLPDALASGRCPRCREGKLFTYPWWKVTKFDQMPKYCPHCGMRYEREPGFFIGAMYVSYALTTGIILITAFVLFNFFDDPSPWVYILVSVGLILLSVPFTFRASRILYIYLFSGVGYEEHPEKLHHPDE</sequence>